<keyword evidence="2" id="KW-1185">Reference proteome</keyword>
<reference evidence="1 2" key="1">
    <citation type="submission" date="2018-05" db="EMBL/GenBank/DDBJ databases">
        <title>Chitinophaga sp. K3CV102501T nov., isolated from isolated from a monsoon evergreen broad-leaved forest soil.</title>
        <authorList>
            <person name="Lv Y."/>
        </authorList>
    </citation>
    <scope>NUCLEOTIDE SEQUENCE [LARGE SCALE GENOMIC DNA]</scope>
    <source>
        <strain evidence="1 2">GDMCC 1.1325</strain>
    </source>
</reference>
<protein>
    <submittedName>
        <fullName evidence="1">Uncharacterized protein</fullName>
    </submittedName>
</protein>
<organism evidence="1 2">
    <name type="scientific">Chitinophaga flava</name>
    <dbReference type="NCBI Taxonomy" id="2259036"/>
    <lineage>
        <taxon>Bacteria</taxon>
        <taxon>Pseudomonadati</taxon>
        <taxon>Bacteroidota</taxon>
        <taxon>Chitinophagia</taxon>
        <taxon>Chitinophagales</taxon>
        <taxon>Chitinophagaceae</taxon>
        <taxon>Chitinophaga</taxon>
    </lineage>
</organism>
<dbReference type="InterPro" id="IPR058238">
    <property type="entry name" value="Lant_leader_dom"/>
</dbReference>
<dbReference type="EMBL" id="QFFJ01000001">
    <property type="protein sequence ID" value="RBL93323.1"/>
    <property type="molecule type" value="Genomic_DNA"/>
</dbReference>
<evidence type="ECO:0000313" key="1">
    <source>
        <dbReference type="EMBL" id="RBL93323.1"/>
    </source>
</evidence>
<evidence type="ECO:0000313" key="2">
    <source>
        <dbReference type="Proteomes" id="UP000253410"/>
    </source>
</evidence>
<sequence length="60" mass="6482">MKKKKVTLNPKLFINKLTITSLTTEQQEKVAGGATAGVICMTTETRRPTDCSATPNHACC</sequence>
<dbReference type="Proteomes" id="UP000253410">
    <property type="component" value="Unassembled WGS sequence"/>
</dbReference>
<accession>A0A365Y417</accession>
<proteinExistence type="predicted"/>
<comment type="caution">
    <text evidence="1">The sequence shown here is derived from an EMBL/GenBank/DDBJ whole genome shotgun (WGS) entry which is preliminary data.</text>
</comment>
<name>A0A365Y417_9BACT</name>
<dbReference type="RefSeq" id="WP_113615920.1">
    <property type="nucleotide sequence ID" value="NZ_QFFJ01000001.1"/>
</dbReference>
<dbReference type="NCBIfam" id="NF038153">
    <property type="entry name" value="lant_leader_L1a"/>
    <property type="match status" value="1"/>
</dbReference>
<dbReference type="AlphaFoldDB" id="A0A365Y417"/>
<gene>
    <name evidence="1" type="ORF">DF182_12415</name>
</gene>
<dbReference type="OrthoDB" id="9914729at2"/>